<name>A0A098B3P9_DESHA</name>
<organism evidence="8">
    <name type="scientific">Desulfitobacterium hafniense</name>
    <name type="common">Desulfitobacterium frappieri</name>
    <dbReference type="NCBI Taxonomy" id="49338"/>
    <lineage>
        <taxon>Bacteria</taxon>
        <taxon>Bacillati</taxon>
        <taxon>Bacillota</taxon>
        <taxon>Clostridia</taxon>
        <taxon>Eubacteriales</taxon>
        <taxon>Desulfitobacteriaceae</taxon>
        <taxon>Desulfitobacterium</taxon>
    </lineage>
</organism>
<evidence type="ECO:0000256" key="1">
    <source>
        <dbReference type="ARBA" id="ARBA00004162"/>
    </source>
</evidence>
<dbReference type="EMBL" id="LK996017">
    <property type="protein sequence ID" value="CDX02486.1"/>
    <property type="molecule type" value="Genomic_DNA"/>
</dbReference>
<protein>
    <submittedName>
        <fullName evidence="8">Bacterial cellulose synthase subunit domain protein</fullName>
    </submittedName>
</protein>
<gene>
    <name evidence="8" type="ORF">DPCES_2599</name>
</gene>
<evidence type="ECO:0000313" key="8">
    <source>
        <dbReference type="EMBL" id="CDX02486.1"/>
    </source>
</evidence>
<sequence length="753" mass="84554">MKGTIKLGIAQLFVWNMIVLLLIPWGAFAQPSTEQLQPEKNYRLPFISTDQTLNMPKNAVSYWFFMPKGGTITEQSSLNIHFTFSSTLLDTRSNLTIYVNGTALETKGIYTLQKEGQGWWSIKLPIDKIRQNDTNEIKFTSNQRSFEGDCADIDNPDNWVILHSDSYLNITLKDDYTAELSGFYPVYYEGLSNQNLLATDFIFPKEDREESLPALLKLSSSIGAAYAGRQMLDFQVYEEMAHESGQVNETSVRNKIYLGPFSAWRDNQPLQALSQNLDKDEGYLAITGPTESTPYYTTIIGGKDATGFEKAVNFITNRTLLEQANQSSLILKSQIQSFKSAFTTNQEGVYSFSDFGYPTINLAGAFHQRAYLSFIQPQEIRSSKGSYINLKFSHSQALVSDRSVITVTLNGTPVASTKLTAANTEEGTLKINIPEKYLKSPLLEVGIECYNYLGAVDCSKDYSDSAWTVIDADSQIVFFPGDVMLQPTLKMFPYLYSGQNGEPAKVALGMPEQFDADSLEAAALLAARLGQNTGRVYDWNLLEQYAPTSEQKKMDLIFLGSYQEIDLPEEIKTTLAVAPTENNQLRIQDDVNVITETLQNKVLIQVIRSPWDPTRRVYVIMYNNQEDLTVLKQALSNKEILQKMEQQLSLVNSSLDVSNLNAGEKAAVSVPKTTEDRVKDLERITRMPWWLVAVLIVLIIAALIALLRLRRVKNEFIKAGEKMKAEQGFKEAENGSAEGQKAEKDNTEKQSKN</sequence>
<dbReference type="GO" id="GO:0006011">
    <property type="term" value="P:UDP-alpha-D-glucose metabolic process"/>
    <property type="evidence" value="ECO:0007669"/>
    <property type="project" value="InterPro"/>
</dbReference>
<dbReference type="GO" id="GO:0005886">
    <property type="term" value="C:plasma membrane"/>
    <property type="evidence" value="ECO:0007669"/>
    <property type="project" value="UniProtKB-SubCell"/>
</dbReference>
<feature type="region of interest" description="Disordered" evidence="6">
    <location>
        <begin position="727"/>
        <end position="753"/>
    </location>
</feature>
<evidence type="ECO:0000256" key="3">
    <source>
        <dbReference type="ARBA" id="ARBA00022692"/>
    </source>
</evidence>
<evidence type="ECO:0000256" key="5">
    <source>
        <dbReference type="ARBA" id="ARBA00023136"/>
    </source>
</evidence>
<comment type="subcellular location">
    <subcellularLocation>
        <location evidence="1">Cell membrane</location>
        <topology evidence="1">Single-pass membrane protein</topology>
    </subcellularLocation>
</comment>
<dbReference type="InterPro" id="IPR018513">
    <property type="entry name" value="Cell_synthase_bac"/>
</dbReference>
<evidence type="ECO:0000256" key="4">
    <source>
        <dbReference type="ARBA" id="ARBA00022989"/>
    </source>
</evidence>
<reference evidence="8" key="1">
    <citation type="submission" date="2014-07" db="EMBL/GenBank/DDBJ databases">
        <authorList>
            <person name="Hornung V.Bastian."/>
        </authorList>
    </citation>
    <scope>NUCLEOTIDE SEQUENCE</scope>
    <source>
        <strain evidence="8">PCE-S</strain>
    </source>
</reference>
<evidence type="ECO:0000256" key="7">
    <source>
        <dbReference type="SAM" id="Phobius"/>
    </source>
</evidence>
<dbReference type="AlphaFoldDB" id="A0A098B3P9"/>
<dbReference type="PANTHER" id="PTHR39083">
    <property type="entry name" value="CYCLIC DI-GMP-BINDING PROTEIN"/>
    <property type="match status" value="1"/>
</dbReference>
<dbReference type="PATRIC" id="fig|49338.4.peg.2790"/>
<keyword evidence="3 7" id="KW-0812">Transmembrane</keyword>
<keyword evidence="2" id="KW-1003">Cell membrane</keyword>
<proteinExistence type="predicted"/>
<feature type="compositionally biased region" description="Basic and acidic residues" evidence="6">
    <location>
        <begin position="740"/>
        <end position="753"/>
    </location>
</feature>
<accession>A0A098B3P9</accession>
<evidence type="ECO:0000256" key="2">
    <source>
        <dbReference type="ARBA" id="ARBA00022475"/>
    </source>
</evidence>
<keyword evidence="5 7" id="KW-0472">Membrane</keyword>
<dbReference type="PANTHER" id="PTHR39083:SF1">
    <property type="entry name" value="CYCLIC DI-GMP-BINDING PROTEIN"/>
    <property type="match status" value="1"/>
</dbReference>
<dbReference type="Pfam" id="PF03170">
    <property type="entry name" value="BcsB"/>
    <property type="match status" value="2"/>
</dbReference>
<dbReference type="Gene3D" id="2.60.120.260">
    <property type="entry name" value="Galactose-binding domain-like"/>
    <property type="match status" value="2"/>
</dbReference>
<keyword evidence="4 7" id="KW-1133">Transmembrane helix</keyword>
<dbReference type="RefSeq" id="WP_005810873.1">
    <property type="nucleotide sequence ID" value="NZ_CABKQQ010000029.1"/>
</dbReference>
<evidence type="ECO:0000256" key="6">
    <source>
        <dbReference type="SAM" id="MobiDB-lite"/>
    </source>
</evidence>
<feature type="transmembrane region" description="Helical" evidence="7">
    <location>
        <begin position="687"/>
        <end position="709"/>
    </location>
</feature>